<keyword evidence="8 11" id="KW-0862">Zinc</keyword>
<dbReference type="GO" id="GO:0061649">
    <property type="term" value="F:ubiquitin-modified histone reader activity"/>
    <property type="evidence" value="ECO:0007669"/>
    <property type="project" value="EnsemblFungi"/>
</dbReference>
<dbReference type="Pfam" id="PF00385">
    <property type="entry name" value="Chromo"/>
    <property type="match status" value="1"/>
</dbReference>
<dbReference type="GO" id="GO:0032259">
    <property type="term" value="P:methylation"/>
    <property type="evidence" value="ECO:0007669"/>
    <property type="project" value="UniProtKB-KW"/>
</dbReference>
<dbReference type="SMART" id="SM00468">
    <property type="entry name" value="PreSET"/>
    <property type="match status" value="1"/>
</dbReference>
<feature type="binding site" evidence="12">
    <location>
        <position position="206"/>
    </location>
    <ligand>
        <name>Zn(2+)</name>
        <dbReference type="ChEBI" id="CHEBI:29105"/>
        <label>3</label>
    </ligand>
</feature>
<comment type="similarity">
    <text evidence="11">Belongs to the class V-like SAM-binding methyltransferase superfamily. Histone-lysine methyltransferase family. Suvar3-9 subfamily.</text>
</comment>
<protein>
    <recommendedName>
        <fullName evidence="11">Histone-lysine N-methyltransferase</fullName>
        <ecNumber evidence="11">2.1.1.355</ecNumber>
    </recommendedName>
</protein>
<dbReference type="InterPro" id="IPR001214">
    <property type="entry name" value="SET_dom"/>
</dbReference>
<evidence type="ECO:0000259" key="17">
    <source>
        <dbReference type="PROSITE" id="PS50868"/>
    </source>
</evidence>
<sequence>MRIDPLSNNHDAATNVNASDEERYEVEEILDVKSVNRRYKYKLKWKGYTETSWEPEENLDCPDLLATFWRARTHNTRKRKRAADDANPIRSERKGGSSGCYFSVPKLNSGPARRGSEQTSIRHSLQEITRQDSDSFRPLPDTPHWEAWRALLVGAEYETLVRNTFDNSGPPENFEWTEKLIYTGTDIPDSEFTVACECKDFCGKDCLCILEYDQQNAPYDSDGRVKEGPAYGAIYECHSSCPCPQDCHNRVVQKGRKIPLEIFRCGDARGWGVRTLQRIAKGQFISKYVGEMITSEEAEKRGKTYDTNGVTFLFDIDYDIGEYDGEGAKYCVDAYRKGNIARFFNHSCDPNIASYAVFIDNLSPEQHQLAFFAVRDVDEGEELTFDYAGSTKPHRSKRATACLCGAENCRGFVPL</sequence>
<dbReference type="eggNOG" id="KOG1082">
    <property type="taxonomic scope" value="Eukaryota"/>
</dbReference>
<gene>
    <name evidence="18" type="ORF">SPPG_05106</name>
</gene>
<dbReference type="GeneID" id="27688508"/>
<dbReference type="SMART" id="SM00317">
    <property type="entry name" value="SET"/>
    <property type="match status" value="1"/>
</dbReference>
<dbReference type="EC" id="2.1.1.355" evidence="11"/>
<evidence type="ECO:0000256" key="10">
    <source>
        <dbReference type="ARBA" id="ARBA00023242"/>
    </source>
</evidence>
<dbReference type="SUPFAM" id="SSF54160">
    <property type="entry name" value="Chromo domain-like"/>
    <property type="match status" value="1"/>
</dbReference>
<dbReference type="Pfam" id="PF05033">
    <property type="entry name" value="Pre-SET"/>
    <property type="match status" value="1"/>
</dbReference>
<keyword evidence="3" id="KW-0158">Chromosome</keyword>
<dbReference type="GO" id="GO:0031491">
    <property type="term" value="F:nucleosome binding"/>
    <property type="evidence" value="ECO:0007669"/>
    <property type="project" value="EnsemblFungi"/>
</dbReference>
<dbReference type="GO" id="GO:0008270">
    <property type="term" value="F:zinc ion binding"/>
    <property type="evidence" value="ECO:0007669"/>
    <property type="project" value="UniProtKB-UniRule"/>
</dbReference>
<evidence type="ECO:0000256" key="3">
    <source>
        <dbReference type="ARBA" id="ARBA00022454"/>
    </source>
</evidence>
<feature type="binding site" evidence="12">
    <location>
        <position position="198"/>
    </location>
    <ligand>
        <name>Zn(2+)</name>
        <dbReference type="ChEBI" id="CHEBI:29105"/>
        <label>1</label>
    </ligand>
</feature>
<dbReference type="CDD" id="cd00024">
    <property type="entry name" value="CD_CSD"/>
    <property type="match status" value="1"/>
</dbReference>
<dbReference type="InterPro" id="IPR003616">
    <property type="entry name" value="Post-SET_dom"/>
</dbReference>
<keyword evidence="4 11" id="KW-0489">Methyltransferase</keyword>
<dbReference type="InterPro" id="IPR023780">
    <property type="entry name" value="Chromo_domain"/>
</dbReference>
<feature type="binding site" evidence="12">
    <location>
        <position position="409"/>
    </location>
    <ligand>
        <name>Zn(2+)</name>
        <dbReference type="ChEBI" id="CHEBI:29105"/>
        <label>4</label>
    </ligand>
</feature>
<accession>A0A0L0HFM3</accession>
<dbReference type="InterPro" id="IPR007728">
    <property type="entry name" value="Pre-SET_dom"/>
</dbReference>
<dbReference type="GO" id="GO:0003697">
    <property type="term" value="F:single-stranded DNA binding"/>
    <property type="evidence" value="ECO:0007669"/>
    <property type="project" value="EnsemblFungi"/>
</dbReference>
<feature type="binding site" evidence="12">
    <location>
        <position position="247"/>
    </location>
    <ligand>
        <name>Zn(2+)</name>
        <dbReference type="ChEBI" id="CHEBI:29105"/>
        <label>3</label>
    </ligand>
</feature>
<feature type="binding site" evidence="12">
    <location>
        <position position="243"/>
    </location>
    <ligand>
        <name>Zn(2+)</name>
        <dbReference type="ChEBI" id="CHEBI:29105"/>
        <label>3</label>
    </ligand>
</feature>
<evidence type="ECO:0000256" key="7">
    <source>
        <dbReference type="ARBA" id="ARBA00022723"/>
    </source>
</evidence>
<dbReference type="PANTHER" id="PTHR46223">
    <property type="entry name" value="HISTONE-LYSINE N-METHYLTRANSFERASE SUV39H"/>
    <property type="match status" value="1"/>
</dbReference>
<dbReference type="OrthoDB" id="308383at2759"/>
<feature type="binding site" evidence="12">
    <location>
        <position position="208"/>
    </location>
    <ligand>
        <name>Zn(2+)</name>
        <dbReference type="ChEBI" id="CHEBI:29105"/>
        <label>1</label>
    </ligand>
</feature>
<dbReference type="InterPro" id="IPR000953">
    <property type="entry name" value="Chromo/chromo_shadow_dom"/>
</dbReference>
<evidence type="ECO:0000259" key="15">
    <source>
        <dbReference type="PROSITE" id="PS50280"/>
    </source>
</evidence>
<dbReference type="CDD" id="cd10542">
    <property type="entry name" value="SET_SUV39H"/>
    <property type="match status" value="1"/>
</dbReference>
<feature type="binding site" evidence="12">
    <location>
        <position position="404"/>
    </location>
    <ligand>
        <name>Zn(2+)</name>
        <dbReference type="ChEBI" id="CHEBI:29105"/>
        <label>4</label>
    </ligand>
</feature>
<dbReference type="GO" id="GO:0033562">
    <property type="term" value="P:co-transcriptional gene silencing by RNA interference machinery"/>
    <property type="evidence" value="ECO:0007669"/>
    <property type="project" value="EnsemblFungi"/>
</dbReference>
<dbReference type="Proteomes" id="UP000053201">
    <property type="component" value="Unassembled WGS sequence"/>
</dbReference>
<dbReference type="GO" id="GO:0003690">
    <property type="term" value="F:double-stranded DNA binding"/>
    <property type="evidence" value="ECO:0007669"/>
    <property type="project" value="EnsemblFungi"/>
</dbReference>
<dbReference type="GO" id="GO:1902794">
    <property type="term" value="P:siRNA-independent facultative heterochromatin formation"/>
    <property type="evidence" value="ECO:0007669"/>
    <property type="project" value="EnsemblFungi"/>
</dbReference>
<dbReference type="EMBL" id="KQ257457">
    <property type="protein sequence ID" value="KNC99724.1"/>
    <property type="molecule type" value="Genomic_DNA"/>
</dbReference>
<dbReference type="RefSeq" id="XP_016607764.1">
    <property type="nucleotide sequence ID" value="XM_016753333.1"/>
</dbReference>
<evidence type="ECO:0000256" key="13">
    <source>
        <dbReference type="SAM" id="MobiDB-lite"/>
    </source>
</evidence>
<dbReference type="OMA" id="HHGNISH"/>
<evidence type="ECO:0000256" key="11">
    <source>
        <dbReference type="PIRNR" id="PIRNR009343"/>
    </source>
</evidence>
<dbReference type="FunCoup" id="A0A0L0HFM3">
    <property type="interactions" value="259"/>
</dbReference>
<feature type="binding site" evidence="12">
    <location>
        <position position="241"/>
    </location>
    <ligand>
        <name>Zn(2+)</name>
        <dbReference type="ChEBI" id="CHEBI:29105"/>
        <label>2</label>
    </ligand>
</feature>
<dbReference type="STRING" id="645134.A0A0L0HFM3"/>
<dbReference type="SUPFAM" id="SSF82199">
    <property type="entry name" value="SET domain"/>
    <property type="match status" value="1"/>
</dbReference>
<feature type="binding site" evidence="12">
    <location>
        <position position="402"/>
    </location>
    <ligand>
        <name>Zn(2+)</name>
        <dbReference type="ChEBI" id="CHEBI:29105"/>
        <label>4</label>
    </ligand>
</feature>
<dbReference type="SMART" id="SM00298">
    <property type="entry name" value="CHROMO"/>
    <property type="match status" value="1"/>
</dbReference>
<evidence type="ECO:0000256" key="5">
    <source>
        <dbReference type="ARBA" id="ARBA00022679"/>
    </source>
</evidence>
<dbReference type="PIRSF" id="PIRSF009343">
    <property type="entry name" value="SUV39_SET"/>
    <property type="match status" value="1"/>
</dbReference>
<evidence type="ECO:0000256" key="12">
    <source>
        <dbReference type="PIRSR" id="PIRSR009343-2"/>
    </source>
</evidence>
<keyword evidence="5 11" id="KW-0808">Transferase</keyword>
<feature type="domain" description="Chromo" evidence="14">
    <location>
        <begin position="24"/>
        <end position="80"/>
    </location>
</feature>
<evidence type="ECO:0000256" key="9">
    <source>
        <dbReference type="ARBA" id="ARBA00022853"/>
    </source>
</evidence>
<dbReference type="VEuPathDB" id="FungiDB:SPPG_05106"/>
<feature type="binding site" evidence="12">
    <location>
        <position position="196"/>
    </location>
    <ligand>
        <name>Zn(2+)</name>
        <dbReference type="ChEBI" id="CHEBI:29105"/>
        <label>1</label>
    </ligand>
</feature>
<dbReference type="PROSITE" id="PS50867">
    <property type="entry name" value="PRE_SET"/>
    <property type="match status" value="1"/>
</dbReference>
<dbReference type="GO" id="GO:0030466">
    <property type="term" value="P:silent mating-type cassette heterochromatin formation"/>
    <property type="evidence" value="ECO:0007669"/>
    <property type="project" value="EnsemblFungi"/>
</dbReference>
<evidence type="ECO:0000259" key="14">
    <source>
        <dbReference type="PROSITE" id="PS50013"/>
    </source>
</evidence>
<name>A0A0L0HFM3_SPIPD</name>
<dbReference type="GO" id="GO:0031934">
    <property type="term" value="C:mating-type region heterochromatin"/>
    <property type="evidence" value="ECO:0007669"/>
    <property type="project" value="EnsemblFungi"/>
</dbReference>
<evidence type="ECO:0000259" key="16">
    <source>
        <dbReference type="PROSITE" id="PS50867"/>
    </source>
</evidence>
<evidence type="ECO:0000313" key="18">
    <source>
        <dbReference type="EMBL" id="KNC99724.1"/>
    </source>
</evidence>
<feature type="binding site" evidence="12">
    <location>
        <position position="206"/>
    </location>
    <ligand>
        <name>Zn(2+)</name>
        <dbReference type="ChEBI" id="CHEBI:29105"/>
        <label>1</label>
    </ligand>
</feature>
<dbReference type="GO" id="GO:0140949">
    <property type="term" value="F:histone H3K9 trimethyltransferase activity"/>
    <property type="evidence" value="ECO:0007669"/>
    <property type="project" value="UniProtKB-EC"/>
</dbReference>
<dbReference type="PROSITE" id="PS50868">
    <property type="entry name" value="POST_SET"/>
    <property type="match status" value="1"/>
</dbReference>
<keyword evidence="6 11" id="KW-0949">S-adenosyl-L-methionine</keyword>
<evidence type="ECO:0000256" key="4">
    <source>
        <dbReference type="ARBA" id="ARBA00022603"/>
    </source>
</evidence>
<dbReference type="InterPro" id="IPR046341">
    <property type="entry name" value="SET_dom_sf"/>
</dbReference>
<reference evidence="18 19" key="1">
    <citation type="submission" date="2009-08" db="EMBL/GenBank/DDBJ databases">
        <title>The Genome Sequence of Spizellomyces punctatus strain DAOM BR117.</title>
        <authorList>
            <consortium name="The Broad Institute Genome Sequencing Platform"/>
            <person name="Russ C."/>
            <person name="Cuomo C."/>
            <person name="Shea T."/>
            <person name="Young S.K."/>
            <person name="Zeng Q."/>
            <person name="Koehrsen M."/>
            <person name="Haas B."/>
            <person name="Borodovsky M."/>
            <person name="Guigo R."/>
            <person name="Alvarado L."/>
            <person name="Berlin A."/>
            <person name="Bochicchio J."/>
            <person name="Borenstein D."/>
            <person name="Chapman S."/>
            <person name="Chen Z."/>
            <person name="Engels R."/>
            <person name="Freedman E."/>
            <person name="Gellesch M."/>
            <person name="Goldberg J."/>
            <person name="Griggs A."/>
            <person name="Gujja S."/>
            <person name="Heiman D."/>
            <person name="Hepburn T."/>
            <person name="Howarth C."/>
            <person name="Jen D."/>
            <person name="Larson L."/>
            <person name="Lewis B."/>
            <person name="Mehta T."/>
            <person name="Park D."/>
            <person name="Pearson M."/>
            <person name="Roberts A."/>
            <person name="Saif S."/>
            <person name="Shenoy N."/>
            <person name="Sisk P."/>
            <person name="Stolte C."/>
            <person name="Sykes S."/>
            <person name="Thomson T."/>
            <person name="Walk T."/>
            <person name="White J."/>
            <person name="Yandava C."/>
            <person name="Burger G."/>
            <person name="Gray M.W."/>
            <person name="Holland P.W.H."/>
            <person name="King N."/>
            <person name="Lang F.B.F."/>
            <person name="Roger A.J."/>
            <person name="Ruiz-Trillo I."/>
            <person name="Lander E."/>
            <person name="Nusbaum C."/>
        </authorList>
    </citation>
    <scope>NUCLEOTIDE SEQUENCE [LARGE SCALE GENOMIC DNA]</scope>
    <source>
        <strain evidence="18 19">DAOM BR117</strain>
    </source>
</reference>
<dbReference type="Pfam" id="PF00856">
    <property type="entry name" value="SET"/>
    <property type="match status" value="1"/>
</dbReference>
<evidence type="ECO:0000256" key="2">
    <source>
        <dbReference type="ARBA" id="ARBA00004286"/>
    </source>
</evidence>
<keyword evidence="10 11" id="KW-0539">Nucleus</keyword>
<feature type="domain" description="Post-SET" evidence="17">
    <location>
        <begin position="398"/>
        <end position="414"/>
    </location>
</feature>
<feature type="binding site" evidence="12">
    <location>
        <position position="237"/>
    </location>
    <ligand>
        <name>Zn(2+)</name>
        <dbReference type="ChEBI" id="CHEBI:29105"/>
        <label>3</label>
    </ligand>
</feature>
<evidence type="ECO:0000256" key="8">
    <source>
        <dbReference type="ARBA" id="ARBA00022833"/>
    </source>
</evidence>
<dbReference type="Gene3D" id="2.40.50.40">
    <property type="match status" value="1"/>
</dbReference>
<feature type="binding site" evidence="12">
    <location>
        <position position="237"/>
    </location>
    <ligand>
        <name>Zn(2+)</name>
        <dbReference type="ChEBI" id="CHEBI:29105"/>
        <label>2</label>
    </ligand>
</feature>
<keyword evidence="9 11" id="KW-0156">Chromatin regulator</keyword>
<dbReference type="InterPro" id="IPR050973">
    <property type="entry name" value="H3K9_Histone-Lys_N-MTase"/>
</dbReference>
<evidence type="ECO:0000256" key="6">
    <source>
        <dbReference type="ARBA" id="ARBA00022691"/>
    </source>
</evidence>
<evidence type="ECO:0000256" key="1">
    <source>
        <dbReference type="ARBA" id="ARBA00004123"/>
    </source>
</evidence>
<dbReference type="GO" id="GO:0043494">
    <property type="term" value="C:CLRC complex"/>
    <property type="evidence" value="ECO:0007669"/>
    <property type="project" value="EnsemblFungi"/>
</dbReference>
<keyword evidence="7 11" id="KW-0479">Metal-binding</keyword>
<dbReference type="GO" id="GO:0031508">
    <property type="term" value="P:pericentric heterochromatin formation"/>
    <property type="evidence" value="ECO:0007669"/>
    <property type="project" value="EnsemblFungi"/>
</dbReference>
<dbReference type="InParanoid" id="A0A0L0HFM3"/>
<keyword evidence="19" id="KW-1185">Reference proteome</keyword>
<evidence type="ECO:0000313" key="19">
    <source>
        <dbReference type="Proteomes" id="UP000053201"/>
    </source>
</evidence>
<feature type="region of interest" description="Disordered" evidence="13">
    <location>
        <begin position="76"/>
        <end position="102"/>
    </location>
</feature>
<organism evidence="18 19">
    <name type="scientific">Spizellomyces punctatus (strain DAOM BR117)</name>
    <dbReference type="NCBI Taxonomy" id="645134"/>
    <lineage>
        <taxon>Eukaryota</taxon>
        <taxon>Fungi</taxon>
        <taxon>Fungi incertae sedis</taxon>
        <taxon>Chytridiomycota</taxon>
        <taxon>Chytridiomycota incertae sedis</taxon>
        <taxon>Chytridiomycetes</taxon>
        <taxon>Spizellomycetales</taxon>
        <taxon>Spizellomycetaceae</taxon>
        <taxon>Spizellomyces</taxon>
    </lineage>
</organism>
<dbReference type="GO" id="GO:0003727">
    <property type="term" value="F:single-stranded RNA binding"/>
    <property type="evidence" value="ECO:0007669"/>
    <property type="project" value="EnsemblFungi"/>
</dbReference>
<feature type="domain" description="Pre-SET" evidence="16">
    <location>
        <begin position="194"/>
        <end position="255"/>
    </location>
</feature>
<dbReference type="InterPro" id="IPR011381">
    <property type="entry name" value="H3-K9_MeTrfase_SUV39H1/2-like"/>
</dbReference>
<feature type="binding site" evidence="12">
    <location>
        <position position="196"/>
    </location>
    <ligand>
        <name>Zn(2+)</name>
        <dbReference type="ChEBI" id="CHEBI:29105"/>
        <label>2</label>
    </ligand>
</feature>
<comment type="subcellular location">
    <subcellularLocation>
        <location evidence="2">Chromosome</location>
    </subcellularLocation>
    <subcellularLocation>
        <location evidence="1 11">Nucleus</location>
    </subcellularLocation>
</comment>
<feature type="domain" description="SET" evidence="15">
    <location>
        <begin position="258"/>
        <end position="388"/>
    </location>
</feature>
<dbReference type="GO" id="GO:0140720">
    <property type="term" value="C:subtelomeric heterochromatin"/>
    <property type="evidence" value="ECO:0007669"/>
    <property type="project" value="EnsemblFungi"/>
</dbReference>
<dbReference type="InterPro" id="IPR016197">
    <property type="entry name" value="Chromo-like_dom_sf"/>
</dbReference>
<dbReference type="GO" id="GO:0005721">
    <property type="term" value="C:pericentric heterochromatin"/>
    <property type="evidence" value="ECO:0007669"/>
    <property type="project" value="EnsemblFungi"/>
</dbReference>
<dbReference type="PANTHER" id="PTHR46223:SF3">
    <property type="entry name" value="HISTONE-LYSINE N-METHYLTRANSFERASE SET-23"/>
    <property type="match status" value="1"/>
</dbReference>
<dbReference type="GO" id="GO:0031509">
    <property type="term" value="P:subtelomeric heterochromatin formation"/>
    <property type="evidence" value="ECO:0007669"/>
    <property type="project" value="EnsemblFungi"/>
</dbReference>
<dbReference type="AlphaFoldDB" id="A0A0L0HFM3"/>
<dbReference type="Gene3D" id="2.170.270.10">
    <property type="entry name" value="SET domain"/>
    <property type="match status" value="1"/>
</dbReference>
<feature type="binding site" evidence="12">
    <location>
        <position position="348"/>
    </location>
    <ligand>
        <name>Zn(2+)</name>
        <dbReference type="ChEBI" id="CHEBI:29105"/>
        <label>4</label>
    </ligand>
</feature>
<comment type="catalytic activity">
    <reaction evidence="11">
        <text>L-lysyl(9)-[histone H3] + 3 S-adenosyl-L-methionine = N(6),N(6),N(6)-trimethyl-L-lysyl(9)-[histone H3] + 3 S-adenosyl-L-homocysteine + 3 H(+)</text>
        <dbReference type="Rhea" id="RHEA:60276"/>
        <dbReference type="Rhea" id="RHEA-COMP:15538"/>
        <dbReference type="Rhea" id="RHEA-COMP:15546"/>
        <dbReference type="ChEBI" id="CHEBI:15378"/>
        <dbReference type="ChEBI" id="CHEBI:29969"/>
        <dbReference type="ChEBI" id="CHEBI:57856"/>
        <dbReference type="ChEBI" id="CHEBI:59789"/>
        <dbReference type="ChEBI" id="CHEBI:61961"/>
        <dbReference type="EC" id="2.1.1.355"/>
    </reaction>
</comment>
<dbReference type="PROSITE" id="PS50280">
    <property type="entry name" value="SET"/>
    <property type="match status" value="1"/>
</dbReference>
<proteinExistence type="inferred from homology"/>
<dbReference type="PROSITE" id="PS50013">
    <property type="entry name" value="CHROMO_2"/>
    <property type="match status" value="1"/>
</dbReference>